<dbReference type="PANTHER" id="PTHR33516">
    <property type="entry name" value="LEXA REPRESSOR"/>
    <property type="match status" value="1"/>
</dbReference>
<dbReference type="InterPro" id="IPR050077">
    <property type="entry name" value="LexA_repressor"/>
</dbReference>
<dbReference type="EMBL" id="LR743507">
    <property type="protein sequence ID" value="CAA2107134.1"/>
    <property type="molecule type" value="Genomic_DNA"/>
</dbReference>
<evidence type="ECO:0000313" key="2">
    <source>
        <dbReference type="EMBL" id="CAA2107134.1"/>
    </source>
</evidence>
<dbReference type="PROSITE" id="PS50943">
    <property type="entry name" value="HTH_CROC1"/>
    <property type="match status" value="1"/>
</dbReference>
<dbReference type="Gene3D" id="2.10.109.10">
    <property type="entry name" value="Umud Fragment, subunit A"/>
    <property type="match status" value="1"/>
</dbReference>
<accession>A0A679JLN4</accession>
<dbReference type="GO" id="GO:0003677">
    <property type="term" value="F:DNA binding"/>
    <property type="evidence" value="ECO:0007669"/>
    <property type="project" value="InterPro"/>
</dbReference>
<dbReference type="InterPro" id="IPR001387">
    <property type="entry name" value="Cro/C1-type_HTH"/>
</dbReference>
<dbReference type="SUPFAM" id="SSF51306">
    <property type="entry name" value="LexA/Signal peptidase"/>
    <property type="match status" value="1"/>
</dbReference>
<dbReference type="Gene3D" id="1.10.260.40">
    <property type="entry name" value="lambda repressor-like DNA-binding domains"/>
    <property type="match status" value="1"/>
</dbReference>
<name>A0A679JLN4_VARPD</name>
<dbReference type="SUPFAM" id="SSF47413">
    <property type="entry name" value="lambda repressor-like DNA-binding domains"/>
    <property type="match status" value="1"/>
</dbReference>
<dbReference type="InterPro" id="IPR036286">
    <property type="entry name" value="LexA/Signal_pep-like_sf"/>
</dbReference>
<dbReference type="InterPro" id="IPR015927">
    <property type="entry name" value="Peptidase_S24_S26A/B/C"/>
</dbReference>
<dbReference type="PANTHER" id="PTHR33516:SF2">
    <property type="entry name" value="LEXA REPRESSOR-RELATED"/>
    <property type="match status" value="1"/>
</dbReference>
<dbReference type="CDD" id="cd00093">
    <property type="entry name" value="HTH_XRE"/>
    <property type="match status" value="1"/>
</dbReference>
<dbReference type="InterPro" id="IPR010982">
    <property type="entry name" value="Lambda_DNA-bd_dom_sf"/>
</dbReference>
<dbReference type="Pfam" id="PF01381">
    <property type="entry name" value="HTH_3"/>
    <property type="match status" value="1"/>
</dbReference>
<evidence type="ECO:0000259" key="1">
    <source>
        <dbReference type="PROSITE" id="PS50943"/>
    </source>
</evidence>
<dbReference type="InterPro" id="IPR039418">
    <property type="entry name" value="LexA-like"/>
</dbReference>
<protein>
    <submittedName>
        <fullName evidence="2">Putative HTH-type transcriptional regulator</fullName>
    </submittedName>
</protein>
<gene>
    <name evidence="2" type="ORF">VVAX_04084</name>
</gene>
<dbReference type="AlphaFoldDB" id="A0A679JLN4"/>
<proteinExistence type="predicted"/>
<sequence length="197" mass="21762">MTQQQLAAAAGVSTSTIGNLESGLRDKPRELNSIARALQASANWLESGRGTWDNDANVESGPDIRGRVPLISWVRAGNWDDANDPFLPGEAETWLGCPMPHSSSTYVLRVKGDSMTAPHGNTRTYPEGCLIFVDPEKRLPLNGERIVAKLEGENEVTFKVYKNEDGRQWLQPLNPSHEPIRQPFRVLGTVIGKWEDG</sequence>
<dbReference type="CDD" id="cd06529">
    <property type="entry name" value="S24_LexA-like"/>
    <property type="match status" value="1"/>
</dbReference>
<dbReference type="Pfam" id="PF00717">
    <property type="entry name" value="Peptidase_S24"/>
    <property type="match status" value="1"/>
</dbReference>
<reference evidence="2" key="1">
    <citation type="submission" date="2019-12" db="EMBL/GenBank/DDBJ databases">
        <authorList>
            <person name="Cremers G."/>
        </authorList>
    </citation>
    <scope>NUCLEOTIDE SEQUENCE</scope>
    <source>
        <strain evidence="2">Vvax</strain>
    </source>
</reference>
<organism evidence="2">
    <name type="scientific">Variovorax paradoxus</name>
    <dbReference type="NCBI Taxonomy" id="34073"/>
    <lineage>
        <taxon>Bacteria</taxon>
        <taxon>Pseudomonadati</taxon>
        <taxon>Pseudomonadota</taxon>
        <taxon>Betaproteobacteria</taxon>
        <taxon>Burkholderiales</taxon>
        <taxon>Comamonadaceae</taxon>
        <taxon>Variovorax</taxon>
    </lineage>
</organism>
<feature type="domain" description="HTH cro/C1-type" evidence="1">
    <location>
        <begin position="1"/>
        <end position="45"/>
    </location>
</feature>